<dbReference type="Proteomes" id="UP000009173">
    <property type="component" value="Chromosome"/>
</dbReference>
<gene>
    <name evidence="1" type="ordered locus">Dvul_1465</name>
</gene>
<dbReference type="EMBL" id="CP000527">
    <property type="protein sequence ID" value="ABM28483.1"/>
    <property type="molecule type" value="Genomic_DNA"/>
</dbReference>
<reference evidence="2" key="1">
    <citation type="journal article" date="2009" name="Environ. Microbiol.">
        <title>Contribution of mobile genetic elements to Desulfovibrio vulgaris genome plasticity.</title>
        <authorList>
            <person name="Walker C.B."/>
            <person name="Stolyar S."/>
            <person name="Chivian D."/>
            <person name="Pinel N."/>
            <person name="Gabster J.A."/>
            <person name="Dehal P.S."/>
            <person name="He Z."/>
            <person name="Yang Z.K."/>
            <person name="Yen H.C."/>
            <person name="Zhou J."/>
            <person name="Wall J.D."/>
            <person name="Hazen T.C."/>
            <person name="Arkin A.P."/>
            <person name="Stahl D.A."/>
        </authorList>
    </citation>
    <scope>NUCLEOTIDE SEQUENCE [LARGE SCALE GENOMIC DNA]</scope>
    <source>
        <strain evidence="2">DP4</strain>
    </source>
</reference>
<dbReference type="Pfam" id="PF10758">
    <property type="entry name" value="DUF2586"/>
    <property type="match status" value="1"/>
</dbReference>
<organism evidence="1 2">
    <name type="scientific">Nitratidesulfovibrio vulgaris (strain DP4)</name>
    <name type="common">Desulfovibrio vulgaris</name>
    <dbReference type="NCBI Taxonomy" id="391774"/>
    <lineage>
        <taxon>Bacteria</taxon>
        <taxon>Pseudomonadati</taxon>
        <taxon>Thermodesulfobacteriota</taxon>
        <taxon>Desulfovibrionia</taxon>
        <taxon>Desulfovibrionales</taxon>
        <taxon>Desulfovibrionaceae</taxon>
        <taxon>Nitratidesulfovibrio</taxon>
    </lineage>
</organism>
<sequence length="369" mass="39931">MLGRVQINNLNLIQGPLPSVENYFLFIGRGAGKNEGALVTMNQQTDLAAVLGSEDSNLKKQVAAARLNAGQNWNACVIPLAAEATWAEAVDFAMERVSVEAVVVTDPVASASELEAMQAKAESIMAKYMRPLFFIPCSRGPLPTETWSTFTAALAAITQGLACDQVNPVATVWGAELGTYAGRLANSAVTVADSPMRVATGALVGSWAERPKDKDGHILDMSVLDALDKARWSVPQWYPDYPGVYWGDGNVLDVPGGDFQTIENLRVVQKAMRSVYPLAVARIADRALNSTPASMEAAKMYFARPLREMSRSRKVLGQVFPGEIEPPADDAIGLTWPTKYSVVIDMTVRPYNCPKSITCNILLDLTNYG</sequence>
<dbReference type="RefSeq" id="WP_011792280.1">
    <property type="nucleotide sequence ID" value="NC_008751.1"/>
</dbReference>
<evidence type="ECO:0000313" key="2">
    <source>
        <dbReference type="Proteomes" id="UP000009173"/>
    </source>
</evidence>
<dbReference type="KEGG" id="dvl:Dvul_1465"/>
<dbReference type="HOGENOM" id="CLU_041398_0_0_7"/>
<dbReference type="AlphaFoldDB" id="A0A0H3A880"/>
<dbReference type="InterPro" id="IPR019694">
    <property type="entry name" value="Phage_HP1_Orf23"/>
</dbReference>
<accession>A0A0H3A880</accession>
<evidence type="ECO:0000313" key="1">
    <source>
        <dbReference type="EMBL" id="ABM28483.1"/>
    </source>
</evidence>
<protein>
    <submittedName>
        <fullName evidence="1">Putative phage protein</fullName>
    </submittedName>
</protein>
<proteinExistence type="predicted"/>
<name>A0A0H3A880_NITV4</name>